<proteinExistence type="predicted"/>
<dbReference type="EMBL" id="CP047121">
    <property type="protein sequence ID" value="QHB51483.1"/>
    <property type="molecule type" value="Genomic_DNA"/>
</dbReference>
<dbReference type="AlphaFoldDB" id="A0A6P1E9T1"/>
<evidence type="ECO:0000313" key="1">
    <source>
        <dbReference type="EMBL" id="QHB51483.1"/>
    </source>
</evidence>
<dbReference type="RefSeq" id="WP_159298705.1">
    <property type="nucleotide sequence ID" value="NZ_CP047121.1"/>
</dbReference>
<evidence type="ECO:0000313" key="2">
    <source>
        <dbReference type="Proteomes" id="UP000465035"/>
    </source>
</evidence>
<gene>
    <name evidence="1" type="ORF">GQR93_04265</name>
</gene>
<organism evidence="1 2">
    <name type="scientific">Lentilactobacillus hilgardii</name>
    <name type="common">Lactobacillus hilgardii</name>
    <dbReference type="NCBI Taxonomy" id="1588"/>
    <lineage>
        <taxon>Bacteria</taxon>
        <taxon>Bacillati</taxon>
        <taxon>Bacillota</taxon>
        <taxon>Bacilli</taxon>
        <taxon>Lactobacillales</taxon>
        <taxon>Lactobacillaceae</taxon>
        <taxon>Lentilactobacillus</taxon>
    </lineage>
</organism>
<name>A0A6P1E9T1_LENHI</name>
<protein>
    <submittedName>
        <fullName evidence="1">Uncharacterized protein</fullName>
    </submittedName>
</protein>
<dbReference type="Proteomes" id="UP000465035">
    <property type="component" value="Chromosome"/>
</dbReference>
<sequence>MTRIKNVKKHVQKLMNQDHYKKHTELMAALLKYNLYVGRDLSWRKLAEDNDLKMDEAGGYLSGRCTDLAMYDQLINYVKNEYSIIQSLDFHTNYPLSDLKKDNDDSSVKHSTFGISKIDNTSHPYYQYNLSSVGRPIRLSPDQFDTESSFSFKDNLHKSVKTIIISGTVN</sequence>
<reference evidence="1 2" key="1">
    <citation type="submission" date="2019-12" db="EMBL/GenBank/DDBJ databases">
        <title>Lactobacillus hilgardii FLUB.</title>
        <authorList>
            <person name="Gustaw K."/>
        </authorList>
    </citation>
    <scope>NUCLEOTIDE SEQUENCE [LARGE SCALE GENOMIC DNA]</scope>
    <source>
        <strain evidence="1 2">FLUB</strain>
    </source>
</reference>
<dbReference type="GeneID" id="69057568"/>
<accession>A0A6P1E9T1</accession>